<proteinExistence type="predicted"/>
<reference evidence="2 3" key="1">
    <citation type="submission" date="2019-02" db="EMBL/GenBank/DDBJ databases">
        <title>Pedobacter sp. RP-3-11 sp. nov., isolated from Arctic soil.</title>
        <authorList>
            <person name="Dahal R.H."/>
        </authorList>
    </citation>
    <scope>NUCLEOTIDE SEQUENCE [LARGE SCALE GENOMIC DNA]</scope>
    <source>
        <strain evidence="2 3">RP-3-11</strain>
    </source>
</reference>
<name>A0A4R0P1U5_9SPHI</name>
<evidence type="ECO:0000259" key="1">
    <source>
        <dbReference type="Pfam" id="PF05117"/>
    </source>
</evidence>
<protein>
    <submittedName>
        <fullName evidence="2">DUF695 domain-containing protein</fullName>
    </submittedName>
</protein>
<organism evidence="2 3">
    <name type="scientific">Pedobacter frigidisoli</name>
    <dbReference type="NCBI Taxonomy" id="2530455"/>
    <lineage>
        <taxon>Bacteria</taxon>
        <taxon>Pseudomonadati</taxon>
        <taxon>Bacteroidota</taxon>
        <taxon>Sphingobacteriia</taxon>
        <taxon>Sphingobacteriales</taxon>
        <taxon>Sphingobacteriaceae</taxon>
        <taxon>Pedobacter</taxon>
    </lineage>
</organism>
<evidence type="ECO:0000313" key="2">
    <source>
        <dbReference type="EMBL" id="TCD10771.1"/>
    </source>
</evidence>
<accession>A0A4R0P1U5</accession>
<feature type="domain" description="DUF695" evidence="1">
    <location>
        <begin position="58"/>
        <end position="155"/>
    </location>
</feature>
<gene>
    <name evidence="2" type="ORF">EZ449_07740</name>
</gene>
<dbReference type="OrthoDB" id="1356073at2"/>
<dbReference type="InterPro" id="IPR016097">
    <property type="entry name" value="DUF695"/>
</dbReference>
<dbReference type="EMBL" id="SJSN01000005">
    <property type="protein sequence ID" value="TCD10771.1"/>
    <property type="molecule type" value="Genomic_DNA"/>
</dbReference>
<evidence type="ECO:0000313" key="3">
    <source>
        <dbReference type="Proteomes" id="UP000291485"/>
    </source>
</evidence>
<sequence length="166" mass="20374">MFARLFQFYREKSWLNWFLSVPLDYKNMKWISTNVVYDEFPLYLRRPDYQDVWNYKIRFTQRLNISHHLDKVKQNGLPESDYNLSLSDFDSDLCNLFDDHSEGIIFLIETYGGERNYWYYISEQTDYLNKIERIRQEFPNNAIESDLNDDTNWGFIKSYPFEIYNK</sequence>
<dbReference type="AlphaFoldDB" id="A0A4R0P1U5"/>
<dbReference type="Proteomes" id="UP000291485">
    <property type="component" value="Unassembled WGS sequence"/>
</dbReference>
<keyword evidence="3" id="KW-1185">Reference proteome</keyword>
<comment type="caution">
    <text evidence="2">The sequence shown here is derived from an EMBL/GenBank/DDBJ whole genome shotgun (WGS) entry which is preliminary data.</text>
</comment>
<dbReference type="Pfam" id="PF05117">
    <property type="entry name" value="DUF695"/>
    <property type="match status" value="1"/>
</dbReference>